<reference evidence="10 11" key="1">
    <citation type="submission" date="2018-06" db="EMBL/GenBank/DDBJ databases">
        <title>Phytoactinopolyspora halophila sp. nov., a novel halophilic actinomycete isolated from a saline soil in China.</title>
        <authorList>
            <person name="Tang S.-K."/>
        </authorList>
    </citation>
    <scope>NUCLEOTIDE SEQUENCE [LARGE SCALE GENOMIC DNA]</scope>
    <source>
        <strain evidence="10 11">YIM 96934</strain>
    </source>
</reference>
<feature type="transmembrane region" description="Helical" evidence="9">
    <location>
        <begin position="161"/>
        <end position="180"/>
    </location>
</feature>
<evidence type="ECO:0000256" key="7">
    <source>
        <dbReference type="ARBA" id="ARBA00023136"/>
    </source>
</evidence>
<keyword evidence="4" id="KW-0997">Cell inner membrane</keyword>
<comment type="subcellular location">
    <subcellularLocation>
        <location evidence="1">Cell membrane</location>
        <topology evidence="1">Multi-pass membrane protein</topology>
    </subcellularLocation>
</comment>
<keyword evidence="5 9" id="KW-0812">Transmembrane</keyword>
<protein>
    <submittedName>
        <fullName evidence="10">ABC transporter permease</fullName>
    </submittedName>
</protein>
<evidence type="ECO:0000256" key="3">
    <source>
        <dbReference type="ARBA" id="ARBA00022475"/>
    </source>
</evidence>
<evidence type="ECO:0000256" key="1">
    <source>
        <dbReference type="ARBA" id="ARBA00004651"/>
    </source>
</evidence>
<evidence type="ECO:0000256" key="8">
    <source>
        <dbReference type="SAM" id="MobiDB-lite"/>
    </source>
</evidence>
<feature type="compositionally biased region" description="Basic and acidic residues" evidence="8">
    <location>
        <begin position="1"/>
        <end position="13"/>
    </location>
</feature>
<dbReference type="Proteomes" id="UP000250462">
    <property type="component" value="Unassembled WGS sequence"/>
</dbReference>
<accession>A0A329QPL0</accession>
<keyword evidence="6 9" id="KW-1133">Transmembrane helix</keyword>
<dbReference type="AlphaFoldDB" id="A0A329QPL0"/>
<evidence type="ECO:0000313" key="11">
    <source>
        <dbReference type="Proteomes" id="UP000250462"/>
    </source>
</evidence>
<dbReference type="OrthoDB" id="192433at2"/>
<evidence type="ECO:0000256" key="2">
    <source>
        <dbReference type="ARBA" id="ARBA00022448"/>
    </source>
</evidence>
<dbReference type="PANTHER" id="PTHR32196:SF21">
    <property type="entry name" value="ABC TRANSPORTER PERMEASE PROTEIN YPHD-RELATED"/>
    <property type="match status" value="1"/>
</dbReference>
<dbReference type="RefSeq" id="WP_112258663.1">
    <property type="nucleotide sequence ID" value="NZ_QMIG01000011.1"/>
</dbReference>
<evidence type="ECO:0000256" key="6">
    <source>
        <dbReference type="ARBA" id="ARBA00022989"/>
    </source>
</evidence>
<dbReference type="GO" id="GO:0022857">
    <property type="term" value="F:transmembrane transporter activity"/>
    <property type="evidence" value="ECO:0007669"/>
    <property type="project" value="InterPro"/>
</dbReference>
<feature type="transmembrane region" description="Helical" evidence="9">
    <location>
        <begin position="37"/>
        <end position="56"/>
    </location>
</feature>
<evidence type="ECO:0000313" key="10">
    <source>
        <dbReference type="EMBL" id="RAW13821.1"/>
    </source>
</evidence>
<feature type="compositionally biased region" description="Basic and acidic residues" evidence="8">
    <location>
        <begin position="20"/>
        <end position="29"/>
    </location>
</feature>
<evidence type="ECO:0000256" key="9">
    <source>
        <dbReference type="SAM" id="Phobius"/>
    </source>
</evidence>
<gene>
    <name evidence="10" type="ORF">DPM12_12525</name>
</gene>
<dbReference type="GO" id="GO:0005886">
    <property type="term" value="C:plasma membrane"/>
    <property type="evidence" value="ECO:0007669"/>
    <property type="project" value="UniProtKB-SubCell"/>
</dbReference>
<comment type="caution">
    <text evidence="10">The sequence shown here is derived from an EMBL/GenBank/DDBJ whole genome shotgun (WGS) entry which is preliminary data.</text>
</comment>
<feature type="transmembrane region" description="Helical" evidence="9">
    <location>
        <begin position="77"/>
        <end position="103"/>
    </location>
</feature>
<dbReference type="EMBL" id="QMIG01000011">
    <property type="protein sequence ID" value="RAW13821.1"/>
    <property type="molecule type" value="Genomic_DNA"/>
</dbReference>
<keyword evidence="7 9" id="KW-0472">Membrane</keyword>
<evidence type="ECO:0000256" key="5">
    <source>
        <dbReference type="ARBA" id="ARBA00022692"/>
    </source>
</evidence>
<organism evidence="10 11">
    <name type="scientific">Phytoactinopolyspora halophila</name>
    <dbReference type="NCBI Taxonomy" id="1981511"/>
    <lineage>
        <taxon>Bacteria</taxon>
        <taxon>Bacillati</taxon>
        <taxon>Actinomycetota</taxon>
        <taxon>Actinomycetes</taxon>
        <taxon>Jiangellales</taxon>
        <taxon>Jiangellaceae</taxon>
        <taxon>Phytoactinopolyspora</taxon>
    </lineage>
</organism>
<dbReference type="InterPro" id="IPR001851">
    <property type="entry name" value="ABC_transp_permease"/>
</dbReference>
<proteinExistence type="predicted"/>
<feature type="region of interest" description="Disordered" evidence="8">
    <location>
        <begin position="1"/>
        <end position="29"/>
    </location>
</feature>
<keyword evidence="11" id="KW-1185">Reference proteome</keyword>
<keyword evidence="2" id="KW-0813">Transport</keyword>
<feature type="transmembrane region" description="Helical" evidence="9">
    <location>
        <begin position="123"/>
        <end position="149"/>
    </location>
</feature>
<feature type="transmembrane region" description="Helical" evidence="9">
    <location>
        <begin position="243"/>
        <end position="261"/>
    </location>
</feature>
<name>A0A329QPL0_9ACTN</name>
<dbReference type="PANTHER" id="PTHR32196">
    <property type="entry name" value="ABC TRANSPORTER PERMEASE PROTEIN YPHD-RELATED-RELATED"/>
    <property type="match status" value="1"/>
</dbReference>
<sequence length="360" mass="37356">MSDVQPVKRHEPSDPPTEPAESRQRGLRDPNRRRDRYHMLLLLAILIIEFVLLTALRPDAYPTARNLTSMAFQMSEIGLLALAVACAMLIGGIDLSIVAVANLSGIVAAKVMTALAPEMGGTALVVATGCALGVGLVAGAVNGLLVSLLRVSPIVVTLGTMTLFTGVATGVTGGSTVFAAGEFASVGAILVAGVPLVLLVLVLAAVALTVATRSTRWGFRVYTVGASEKVSRYARLPVERVQVSAYLISGSLSALAGLVTLSRTDSISVGFGSSYLILAILVAVLAGVSPYGGVGRLLAVPVAMAVMQQVSTGLNMALAGAEGANFAKEFAWGAILILVLAVSEPRTRQWLRELVAVRRV</sequence>
<keyword evidence="3" id="KW-1003">Cell membrane</keyword>
<dbReference type="Pfam" id="PF02653">
    <property type="entry name" value="BPD_transp_2"/>
    <property type="match status" value="1"/>
</dbReference>
<evidence type="ECO:0000256" key="4">
    <source>
        <dbReference type="ARBA" id="ARBA00022519"/>
    </source>
</evidence>
<feature type="transmembrane region" description="Helical" evidence="9">
    <location>
        <begin position="186"/>
        <end position="210"/>
    </location>
</feature>
<dbReference type="CDD" id="cd06579">
    <property type="entry name" value="TM_PBP1_transp_AraH_like"/>
    <property type="match status" value="1"/>
</dbReference>